<evidence type="ECO:0000313" key="8">
    <source>
        <dbReference type="Proteomes" id="UP000031535"/>
    </source>
</evidence>
<dbReference type="RefSeq" id="WP_084615170.1">
    <property type="nucleotide sequence ID" value="NZ_JXDG01000070.1"/>
</dbReference>
<dbReference type="GO" id="GO:0004132">
    <property type="term" value="F:dCMP deaminase activity"/>
    <property type="evidence" value="ECO:0007669"/>
    <property type="project" value="TreeGrafter"/>
</dbReference>
<evidence type="ECO:0000259" key="6">
    <source>
        <dbReference type="PROSITE" id="PS51747"/>
    </source>
</evidence>
<evidence type="ECO:0000256" key="1">
    <source>
        <dbReference type="ARBA" id="ARBA00006576"/>
    </source>
</evidence>
<dbReference type="Gene3D" id="3.40.50.300">
    <property type="entry name" value="P-loop containing nucleotide triphosphate hydrolases"/>
    <property type="match status" value="1"/>
</dbReference>
<dbReference type="PROSITE" id="PS51747">
    <property type="entry name" value="CYT_DCMP_DEAMINASES_2"/>
    <property type="match status" value="1"/>
</dbReference>
<feature type="domain" description="CMP/dCMP-type deaminase" evidence="6">
    <location>
        <begin position="253"/>
        <end position="448"/>
    </location>
</feature>
<dbReference type="STRING" id="226910.UCMB321_5507"/>
<evidence type="ECO:0000256" key="4">
    <source>
        <dbReference type="ARBA" id="ARBA00022833"/>
    </source>
</evidence>
<dbReference type="PATRIC" id="fig|226910.6.peg.5495"/>
<dbReference type="InterPro" id="IPR016192">
    <property type="entry name" value="APOBEC/CMP_deaminase_Zn-bd"/>
</dbReference>
<dbReference type="OrthoDB" id="9788517at2"/>
<dbReference type="EMBL" id="JXDG01000070">
    <property type="protein sequence ID" value="KIH80782.1"/>
    <property type="molecule type" value="Genomic_DNA"/>
</dbReference>
<protein>
    <submittedName>
        <fullName evidence="7">Cytidine/deoxycytidylate deaminase family protein</fullName>
    </submittedName>
</protein>
<evidence type="ECO:0000256" key="3">
    <source>
        <dbReference type="ARBA" id="ARBA00022801"/>
    </source>
</evidence>
<dbReference type="InterPro" id="IPR016193">
    <property type="entry name" value="Cytidine_deaminase-like"/>
</dbReference>
<name>A0A0C2I6P5_9PSED</name>
<proteinExistence type="inferred from homology"/>
<feature type="region of interest" description="Disordered" evidence="5">
    <location>
        <begin position="1"/>
        <end position="29"/>
    </location>
</feature>
<gene>
    <name evidence="7" type="ORF">UCMB321_5507</name>
</gene>
<dbReference type="SUPFAM" id="SSF53927">
    <property type="entry name" value="Cytidine deaminase-like"/>
    <property type="match status" value="1"/>
</dbReference>
<dbReference type="InterPro" id="IPR015517">
    <property type="entry name" value="dCMP_deaminase-rel"/>
</dbReference>
<dbReference type="Pfam" id="PF00383">
    <property type="entry name" value="dCMP_cyt_deam_1"/>
    <property type="match status" value="1"/>
</dbReference>
<dbReference type="PANTHER" id="PTHR11086:SF18">
    <property type="entry name" value="DEOXYCYTIDYLATE DEAMINASE"/>
    <property type="match status" value="1"/>
</dbReference>
<evidence type="ECO:0000256" key="5">
    <source>
        <dbReference type="SAM" id="MobiDB-lite"/>
    </source>
</evidence>
<dbReference type="GO" id="GO:0005737">
    <property type="term" value="C:cytoplasm"/>
    <property type="evidence" value="ECO:0007669"/>
    <property type="project" value="TreeGrafter"/>
</dbReference>
<dbReference type="Proteomes" id="UP000031535">
    <property type="component" value="Unassembled WGS sequence"/>
</dbReference>
<accession>A0A0C2I6P5</accession>
<dbReference type="InterPro" id="IPR002125">
    <property type="entry name" value="CMP_dCMP_dom"/>
</dbReference>
<reference evidence="7 8" key="1">
    <citation type="submission" date="2015-01" db="EMBL/GenBank/DDBJ databases">
        <title>Complete genome of Pseudomonas batumici UCM B-321 producer of the batumin antibiotic with strong antistaphilococcal and potential anticancer activity.</title>
        <authorList>
            <person name="Klochko V.V."/>
            <person name="Zelena L.B."/>
            <person name="Elena K.A."/>
            <person name="Reva O.N."/>
        </authorList>
    </citation>
    <scope>NUCLEOTIDE SEQUENCE [LARGE SCALE GENOMIC DNA]</scope>
    <source>
        <strain evidence="7 8">UCM B-321</strain>
    </source>
</reference>
<organism evidence="7 8">
    <name type="scientific">Pseudomonas batumici</name>
    <dbReference type="NCBI Taxonomy" id="226910"/>
    <lineage>
        <taxon>Bacteria</taxon>
        <taxon>Pseudomonadati</taxon>
        <taxon>Pseudomonadota</taxon>
        <taxon>Gammaproteobacteria</taxon>
        <taxon>Pseudomonadales</taxon>
        <taxon>Pseudomonadaceae</taxon>
        <taxon>Pseudomonas</taxon>
    </lineage>
</organism>
<dbReference type="Gene3D" id="3.40.140.10">
    <property type="entry name" value="Cytidine Deaminase, domain 2"/>
    <property type="match status" value="1"/>
</dbReference>
<comment type="similarity">
    <text evidence="1">Belongs to the cytidine and deoxycytidylate deaminase family.</text>
</comment>
<dbReference type="PANTHER" id="PTHR11086">
    <property type="entry name" value="DEOXYCYTIDYLATE DEAMINASE-RELATED"/>
    <property type="match status" value="1"/>
</dbReference>
<evidence type="ECO:0000256" key="2">
    <source>
        <dbReference type="ARBA" id="ARBA00022723"/>
    </source>
</evidence>
<comment type="caution">
    <text evidence="7">The sequence shown here is derived from an EMBL/GenBank/DDBJ whole genome shotgun (WGS) entry which is preliminary data.</text>
</comment>
<dbReference type="InterPro" id="IPR027417">
    <property type="entry name" value="P-loop_NTPase"/>
</dbReference>
<evidence type="ECO:0000313" key="7">
    <source>
        <dbReference type="EMBL" id="KIH80782.1"/>
    </source>
</evidence>
<dbReference type="PROSITE" id="PS00903">
    <property type="entry name" value="CYT_DCMP_DEAMINASES_1"/>
    <property type="match status" value="1"/>
</dbReference>
<sequence>MATKSSGSRSHGRQKTAGDAAKVETTSSLTPKKDPELVFGLVGPVGVNLDPVIAVLKSQLTGLEYTPHVVRLSEQIEAFFDISHSAKSEADRISALMEAGTKLRVESNEGAAVAMLGLAAIRQLRDDHSGGIPSRQAFILRSLKHPDEVEMLRAVYGKGFFLISVYSPRDVRVTALAEKISRSQFGGGTNPRAIAEELVQKDEQEESIPLGQDVKDAFPLADLFVDGRSKSTIDMQIGRFLQLLFGNSFLTPTRDEHGIYHARSAALRSADLNRQVGAAILKPEGDIIAVGCNDVPKSGGDLYWPGDKDDARDFQKGIDSMADERVQVLGEMLERLNINGLLSAKATERDITSLVQNLISGADKKILKNSRIMNILEFGRSVHAEMAALMSAARLGVSVVGATLYCTTFPCHMCARHIVASGIKRVVYIEPYPKSKAKQLHQDSISIDAPAASRTQVNFEPFQGIAPRQYQEIFEPIRPRKDENGRAVDWRELGHQPRIVRYIDTYLQLEQLIIGREIPNLLAKLGVKLSSD</sequence>
<keyword evidence="4" id="KW-0862">Zinc</keyword>
<keyword evidence="3" id="KW-0378">Hydrolase</keyword>
<keyword evidence="2" id="KW-0479">Metal-binding</keyword>
<dbReference type="AlphaFoldDB" id="A0A0C2I6P5"/>
<keyword evidence="8" id="KW-1185">Reference proteome</keyword>
<dbReference type="NCBIfam" id="NF041025">
    <property type="entry name" value="antiphage_deaminase"/>
    <property type="match status" value="1"/>
</dbReference>
<dbReference type="GO" id="GO:0008270">
    <property type="term" value="F:zinc ion binding"/>
    <property type="evidence" value="ECO:0007669"/>
    <property type="project" value="InterPro"/>
</dbReference>